<evidence type="ECO:0000313" key="1">
    <source>
        <dbReference type="EMBL" id="BAW19223.1"/>
    </source>
</evidence>
<reference evidence="1 2" key="1">
    <citation type="submission" date="2016-12" db="EMBL/GenBank/DDBJ databases">
        <title>Characterization of two jumbo phages RP12 and RP31 infecting the phytopathogen Ralstonia solanacearum.</title>
        <authorList>
            <person name="Kawasaki T."/>
            <person name="Yoshikawa G."/>
            <person name="Ogata H."/>
            <person name="Yamada T."/>
        </authorList>
    </citation>
    <scope>NUCLEOTIDE SEQUENCE [LARGE SCALE GENOMIC DNA]</scope>
    <source>
        <strain evidence="1 2">RP12</strain>
    </source>
</reference>
<dbReference type="GeneID" id="40074644"/>
<dbReference type="KEGG" id="vg:40074644"/>
<evidence type="ECO:0000313" key="2">
    <source>
        <dbReference type="Proteomes" id="UP000222831"/>
    </source>
</evidence>
<dbReference type="EMBL" id="AP017924">
    <property type="protein sequence ID" value="BAW19223.1"/>
    <property type="molecule type" value="Genomic_DNA"/>
</dbReference>
<dbReference type="Proteomes" id="UP000222831">
    <property type="component" value="Segment"/>
</dbReference>
<accession>A0A1L7N164</accession>
<sequence length="150" mass="16655">MNAKLFPFVNVMQSLSGPVQERHRIAAIAIGYACACNSVLPTSEVDDAETHYRMTVEPFAKRVVSALNEVSVLDTALALDFARGFWLLRYEAVHKCPRMDQVPGDFFCSVFGVPKFFSPEMIEFANKNNQAIGTVYTHICNVIADNFATA</sequence>
<protein>
    <submittedName>
        <fullName evidence="1">Uncharacterized protein</fullName>
    </submittedName>
</protein>
<name>A0A1L7N164_9CAUD</name>
<keyword evidence="2" id="KW-1185">Reference proteome</keyword>
<organism evidence="1 2">
    <name type="scientific">Ralstonia phage RP12</name>
    <dbReference type="NCBI Taxonomy" id="1923889"/>
    <lineage>
        <taxon>Viruses</taxon>
        <taxon>Duplodnaviria</taxon>
        <taxon>Heunggongvirae</taxon>
        <taxon>Uroviricota</taxon>
        <taxon>Caudoviricetes</taxon>
        <taxon>Chimalliviridae</taxon>
        <taxon>Ripduovirus</taxon>
        <taxon>Ripduovirus RP12</taxon>
    </lineage>
</organism>
<dbReference type="RefSeq" id="YP_009598942.1">
    <property type="nucleotide sequence ID" value="NC_041911.1"/>
</dbReference>
<proteinExistence type="predicted"/>